<gene>
    <name evidence="2" type="ORF">VSP9026_02494</name>
</gene>
<keyword evidence="1" id="KW-1133">Transmembrane helix</keyword>
<dbReference type="EMBL" id="FSSB01000016">
    <property type="protein sequence ID" value="SIO94764.1"/>
    <property type="molecule type" value="Genomic_DNA"/>
</dbReference>
<dbReference type="AlphaFoldDB" id="A0A1N6M5R3"/>
<reference evidence="2 3" key="1">
    <citation type="submission" date="2016-12" db="EMBL/GenBank/DDBJ databases">
        <authorList>
            <person name="Song W.-J."/>
            <person name="Kurnit D.M."/>
        </authorList>
    </citation>
    <scope>NUCLEOTIDE SEQUENCE [LARGE SCALE GENOMIC DNA]</scope>
    <source>
        <strain evidence="2 3">CECT 9026</strain>
    </source>
</reference>
<feature type="transmembrane region" description="Helical" evidence="1">
    <location>
        <begin position="52"/>
        <end position="72"/>
    </location>
</feature>
<keyword evidence="1" id="KW-0472">Membrane</keyword>
<proteinExistence type="predicted"/>
<protein>
    <recommendedName>
        <fullName evidence="4">DUF1453 domain-containing protein</fullName>
    </recommendedName>
</protein>
<evidence type="ECO:0000256" key="1">
    <source>
        <dbReference type="SAM" id="Phobius"/>
    </source>
</evidence>
<evidence type="ECO:0000313" key="3">
    <source>
        <dbReference type="Proteomes" id="UP000184774"/>
    </source>
</evidence>
<name>A0A1N6M5R3_9VIBR</name>
<dbReference type="Proteomes" id="UP000184774">
    <property type="component" value="Unassembled WGS sequence"/>
</dbReference>
<evidence type="ECO:0000313" key="2">
    <source>
        <dbReference type="EMBL" id="SIO94764.1"/>
    </source>
</evidence>
<accession>A0A1N6M5R3</accession>
<feature type="transmembrane region" description="Helical" evidence="1">
    <location>
        <begin position="93"/>
        <end position="116"/>
    </location>
</feature>
<feature type="transmembrane region" description="Helical" evidence="1">
    <location>
        <begin position="128"/>
        <end position="149"/>
    </location>
</feature>
<sequence length="161" mass="18253">MWVWILFVFLLLRGVIALHDREMEIKRLFLLPVVFLFWGGAGVVNELHFPNIGLVCSAIGLLSGGAVGWMLWRRTPRLKFITGTALVIRPGTTLTLIFILIAFLTKFVLTACLSIFPEYSLSLNFNLIYGFLCGVIDGVFWGGTLNLYFSRREYIERTVTS</sequence>
<keyword evidence="1" id="KW-0812">Transmembrane</keyword>
<organism evidence="2 3">
    <name type="scientific">Vibrio spartinae</name>
    <dbReference type="NCBI Taxonomy" id="1918945"/>
    <lineage>
        <taxon>Bacteria</taxon>
        <taxon>Pseudomonadati</taxon>
        <taxon>Pseudomonadota</taxon>
        <taxon>Gammaproteobacteria</taxon>
        <taxon>Vibrionales</taxon>
        <taxon>Vibrionaceae</taxon>
        <taxon>Vibrio</taxon>
    </lineage>
</organism>
<evidence type="ECO:0008006" key="4">
    <source>
        <dbReference type="Google" id="ProtNLM"/>
    </source>
</evidence>